<organism evidence="1 2">
    <name type="scientific">Kordiimonas lacus</name>
    <dbReference type="NCBI Taxonomy" id="637679"/>
    <lineage>
        <taxon>Bacteria</taxon>
        <taxon>Pseudomonadati</taxon>
        <taxon>Pseudomonadota</taxon>
        <taxon>Alphaproteobacteria</taxon>
        <taxon>Kordiimonadales</taxon>
        <taxon>Kordiimonadaceae</taxon>
        <taxon>Kordiimonas</taxon>
    </lineage>
</organism>
<dbReference type="Proteomes" id="UP000183685">
    <property type="component" value="Unassembled WGS sequence"/>
</dbReference>
<dbReference type="AlphaFoldDB" id="A0A1G6TBL2"/>
<dbReference type="GO" id="GO:0016874">
    <property type="term" value="F:ligase activity"/>
    <property type="evidence" value="ECO:0007669"/>
    <property type="project" value="UniProtKB-KW"/>
</dbReference>
<accession>A0A1G6TBL2</accession>
<dbReference type="STRING" id="637679.GCA_001550055_00706"/>
<reference evidence="1 2" key="1">
    <citation type="submission" date="2016-10" db="EMBL/GenBank/DDBJ databases">
        <authorList>
            <person name="de Groot N.N."/>
        </authorList>
    </citation>
    <scope>NUCLEOTIDE SEQUENCE [LARGE SCALE GENOMIC DNA]</scope>
    <source>
        <strain evidence="1 2">CGMCC 1.9109</strain>
    </source>
</reference>
<dbReference type="InterPro" id="IPR053158">
    <property type="entry name" value="CapK_Type1_Caps_Biosynth"/>
</dbReference>
<protein>
    <submittedName>
        <fullName evidence="1">Phenylacetate-CoA ligase</fullName>
    </submittedName>
</protein>
<evidence type="ECO:0000313" key="1">
    <source>
        <dbReference type="EMBL" id="SDD26409.1"/>
    </source>
</evidence>
<keyword evidence="1" id="KW-0436">Ligase</keyword>
<proteinExistence type="predicted"/>
<dbReference type="EMBL" id="FNAK01000001">
    <property type="protein sequence ID" value="SDD26409.1"/>
    <property type="molecule type" value="Genomic_DNA"/>
</dbReference>
<gene>
    <name evidence="1" type="ORF">SAMN04488071_0183</name>
</gene>
<keyword evidence="2" id="KW-1185">Reference proteome</keyword>
<dbReference type="Gene3D" id="3.40.50.12780">
    <property type="entry name" value="N-terminal domain of ligase-like"/>
    <property type="match status" value="1"/>
</dbReference>
<name>A0A1G6TBL2_9PROT</name>
<evidence type="ECO:0000313" key="2">
    <source>
        <dbReference type="Proteomes" id="UP000183685"/>
    </source>
</evidence>
<dbReference type="PANTHER" id="PTHR36932">
    <property type="entry name" value="CAPSULAR POLYSACCHARIDE BIOSYNTHESIS PROTEIN"/>
    <property type="match status" value="1"/>
</dbReference>
<dbReference type="InterPro" id="IPR042099">
    <property type="entry name" value="ANL_N_sf"/>
</dbReference>
<dbReference type="PANTHER" id="PTHR36932:SF1">
    <property type="entry name" value="CAPSULAR POLYSACCHARIDE BIOSYNTHESIS PROTEIN"/>
    <property type="match status" value="1"/>
</dbReference>
<dbReference type="RefSeq" id="WP_068308885.1">
    <property type="nucleotide sequence ID" value="NZ_FNAK01000001.1"/>
</dbReference>
<sequence length="460" mass="51894">MASPLTTKVIDAIPEWALTFLANGLGSYYRLNRYSLDMRGTLSEWRTLEQLNSEEIKVYQLERLRHIAKVANTTPYYSRVFREVGFDPYKINDLDDLNRLPYLSKDDLRQFGSEMLVPNYKAAQVERKSSGTTGQPVRFTLPRRMAFAQAYAMLYQFYLWFGFSALDRRATLAGRYMGQRPKGTVIRNVFENQLLLGVHALSESTVARYITALNKFAPKMFQAHPSALLMLKQFAERIGQSAPKIPLISYTGENMSENERQQLSKWLGKAMIFGTYGSGENVMAASECPELDGYHIHPAIGICELEEIDGKKEILGTSLLNDVMPMLRYRTGDLAENITAETCACGLCWPRLQGIQGRLDDQITSANGDLIAPVVLRTGIAALGLISSAYSIIQHQAPGHFTLLVYDDRSAVPQNSIDRILKYLRTTLGESVEIGVRFVPREKLFTARAKHRIVIKEKVQ</sequence>
<dbReference type="SUPFAM" id="SSF56801">
    <property type="entry name" value="Acetyl-CoA synthetase-like"/>
    <property type="match status" value="1"/>
</dbReference>
<dbReference type="OrthoDB" id="580775at2"/>